<dbReference type="SUPFAM" id="SSF47095">
    <property type="entry name" value="HMG-box"/>
    <property type="match status" value="1"/>
</dbReference>
<feature type="domain" description="HMG box" evidence="3">
    <location>
        <begin position="142"/>
        <end position="210"/>
    </location>
</feature>
<feature type="region of interest" description="Disordered" evidence="2">
    <location>
        <begin position="161"/>
        <end position="187"/>
    </location>
</feature>
<feature type="compositionally biased region" description="Low complexity" evidence="2">
    <location>
        <begin position="95"/>
        <end position="114"/>
    </location>
</feature>
<protein>
    <recommendedName>
        <fullName evidence="3">HMG box domain-containing protein</fullName>
    </recommendedName>
</protein>
<dbReference type="GO" id="GO:0005634">
    <property type="term" value="C:nucleus"/>
    <property type="evidence" value="ECO:0007669"/>
    <property type="project" value="UniProtKB-UniRule"/>
</dbReference>
<dbReference type="EMBL" id="RCHU01000045">
    <property type="protein sequence ID" value="TKS16886.1"/>
    <property type="molecule type" value="Genomic_DNA"/>
</dbReference>
<feature type="DNA-binding region" description="HMG box" evidence="1">
    <location>
        <begin position="142"/>
        <end position="210"/>
    </location>
</feature>
<keyword evidence="1" id="KW-0238">DNA-binding</keyword>
<dbReference type="AlphaFoldDB" id="A0A4V6ACH6"/>
<dbReference type="PROSITE" id="PS50118">
    <property type="entry name" value="HMG_BOX_2"/>
    <property type="match status" value="1"/>
</dbReference>
<reference evidence="4" key="1">
    <citation type="submission" date="2018-10" db="EMBL/GenBank/DDBJ databases">
        <title>Population genomic analysis revealed the cold adaptation of white poplar.</title>
        <authorList>
            <person name="Liu Y.-J."/>
        </authorList>
    </citation>
    <scope>NUCLEOTIDE SEQUENCE [LARGE SCALE GENOMIC DNA]</scope>
    <source>
        <strain evidence="4">PAL-ZL1</strain>
    </source>
</reference>
<proteinExistence type="predicted"/>
<organism evidence="4">
    <name type="scientific">Populus alba</name>
    <name type="common">White poplar</name>
    <dbReference type="NCBI Taxonomy" id="43335"/>
    <lineage>
        <taxon>Eukaryota</taxon>
        <taxon>Viridiplantae</taxon>
        <taxon>Streptophyta</taxon>
        <taxon>Embryophyta</taxon>
        <taxon>Tracheophyta</taxon>
        <taxon>Spermatophyta</taxon>
        <taxon>Magnoliopsida</taxon>
        <taxon>eudicotyledons</taxon>
        <taxon>Gunneridae</taxon>
        <taxon>Pentapetalae</taxon>
        <taxon>rosids</taxon>
        <taxon>fabids</taxon>
        <taxon>Malpighiales</taxon>
        <taxon>Salicaceae</taxon>
        <taxon>Saliceae</taxon>
        <taxon>Populus</taxon>
    </lineage>
</organism>
<dbReference type="InterPro" id="IPR009071">
    <property type="entry name" value="HMG_box_dom"/>
</dbReference>
<evidence type="ECO:0000313" key="4">
    <source>
        <dbReference type="EMBL" id="TKS16886.1"/>
    </source>
</evidence>
<dbReference type="Gene3D" id="1.10.30.10">
    <property type="entry name" value="High mobility group box domain"/>
    <property type="match status" value="1"/>
</dbReference>
<keyword evidence="1" id="KW-0539">Nucleus</keyword>
<evidence type="ECO:0000256" key="2">
    <source>
        <dbReference type="SAM" id="MobiDB-lite"/>
    </source>
</evidence>
<accession>A0A4V6ACH6</accession>
<dbReference type="STRING" id="43335.A0A4V6ACH6"/>
<feature type="region of interest" description="Disordered" evidence="2">
    <location>
        <begin position="535"/>
        <end position="577"/>
    </location>
</feature>
<dbReference type="Pfam" id="PF00505">
    <property type="entry name" value="HMG_box"/>
    <property type="match status" value="1"/>
</dbReference>
<sequence>MWLVWVWAQELVFRTDRSGYLLGRDKLAFPRAKIVIPDDVSFKKGFRFRKNTETEIHSTGLSLLFSDAFAVCSSPCATFSSNIPVMDGGEDSQESPSVYAAAASSSDNAEPSASQTGAQCNSLEKRKQNANEIEVDESCTSKKRPHNSFIEYYLSKGLDGERENGGKKKLKAPKNVAKQWKSLPEEEKRPFQDAVKDAWKNHVKERGERPEAPKKAYLDSRCSLRKFAAVVKMFDQDQIQAVNALGLAGLLHIKKQKRKFQVIEDLAARFDIQSCELEVHGGRLKLTPGGVEWLLGLPSSGLSVEQFIGNDEDARMTYNLGSDRIHAGQLGDSLASIPASPEFQAKFLLYAISTVIRPSTSVYVSPSCFGILKNLSIVCALNWAKYALEGLVSGIKKYSETDFVPSKAKRLTGCLLILEIFYLEHVNVGQIKLPRASGLAPRICDWDEDAKSLVFEKVYKLGGMDSDKVELVTRGVSAMASHSVTVAKNKELAELRKDMVMFYMEKMSADMARFKETVLSAIAGQQVCLLEPSEYIQPSHPNDDSRGADQEDATEVPTEAIPEQTVQTLPGQTPADEHLHKDKLGAVMCSGQPRLGALKDSVDSHVKGNIVSHGAGEKTVLTFDLSVGRIDC</sequence>
<dbReference type="InterPro" id="IPR036910">
    <property type="entry name" value="HMG_box_dom_sf"/>
</dbReference>
<gene>
    <name evidence="4" type="ORF">D5086_0000017170</name>
</gene>
<name>A0A4V6ACH6_POPAL</name>
<dbReference type="GO" id="GO:0003677">
    <property type="term" value="F:DNA binding"/>
    <property type="evidence" value="ECO:0007669"/>
    <property type="project" value="UniProtKB-UniRule"/>
</dbReference>
<dbReference type="PANTHER" id="PTHR34835">
    <property type="entry name" value="OS07G0283600 PROTEIN-RELATED"/>
    <property type="match status" value="1"/>
</dbReference>
<feature type="region of interest" description="Disordered" evidence="2">
    <location>
        <begin position="87"/>
        <end position="121"/>
    </location>
</feature>
<comment type="caution">
    <text evidence="4">The sequence shown here is derived from an EMBL/GenBank/DDBJ whole genome shotgun (WGS) entry which is preliminary data.</text>
</comment>
<evidence type="ECO:0000259" key="3">
    <source>
        <dbReference type="PROSITE" id="PS50118"/>
    </source>
</evidence>
<evidence type="ECO:0000256" key="1">
    <source>
        <dbReference type="PROSITE-ProRule" id="PRU00267"/>
    </source>
</evidence>
<dbReference type="PANTHER" id="PTHR34835:SF34">
    <property type="entry name" value="OS08G0555500 PROTEIN"/>
    <property type="match status" value="1"/>
</dbReference>